<dbReference type="EMBL" id="AB996600">
    <property type="protein sequence ID" value="BAS01575.1"/>
    <property type="molecule type" value="Genomic_DNA"/>
</dbReference>
<reference evidence="4" key="1">
    <citation type="journal article" date="2015" name="Genome Biol. Evol.">
        <title>Nucleomorph Genome Sequences of Two Chlorarachniophytes, Amorphochlora amoebiformis and Lotharella vacuolata.</title>
        <authorList>
            <person name="Suzuki S."/>
            <person name="Shirato S."/>
            <person name="Hirakawa Y."/>
            <person name="Ishida K."/>
        </authorList>
    </citation>
    <scope>NUCLEOTIDE SEQUENCE</scope>
    <source>
        <strain evidence="4">CCMP240</strain>
    </source>
</reference>
<dbReference type="InterPro" id="IPR045240">
    <property type="entry name" value="Ribosomal_uL4_euk/arch"/>
</dbReference>
<dbReference type="GO" id="GO:0005840">
    <property type="term" value="C:ribosome"/>
    <property type="evidence" value="ECO:0007669"/>
    <property type="project" value="UniProtKB-KW"/>
</dbReference>
<dbReference type="GO" id="GO:0006412">
    <property type="term" value="P:translation"/>
    <property type="evidence" value="ECO:0007669"/>
    <property type="project" value="InterPro"/>
</dbReference>
<evidence type="ECO:0000313" key="4">
    <source>
        <dbReference type="EMBL" id="BAS01575.1"/>
    </source>
</evidence>
<dbReference type="GO" id="GO:1990904">
    <property type="term" value="C:ribonucleoprotein complex"/>
    <property type="evidence" value="ECO:0007669"/>
    <property type="project" value="UniProtKB-KW"/>
</dbReference>
<dbReference type="SUPFAM" id="SSF52166">
    <property type="entry name" value="Ribosomal protein L4"/>
    <property type="match status" value="1"/>
</dbReference>
<gene>
    <name evidence="4" type="primary">rpl4A</name>
</gene>
<geneLocation type="nucleomorph" evidence="4"/>
<dbReference type="GO" id="GO:0003735">
    <property type="term" value="F:structural constituent of ribosome"/>
    <property type="evidence" value="ECO:0007669"/>
    <property type="project" value="InterPro"/>
</dbReference>
<comment type="similarity">
    <text evidence="1">Belongs to the universal ribosomal protein uL4 family.</text>
</comment>
<organism evidence="4">
    <name type="scientific">Lotharella vacuolata</name>
    <dbReference type="NCBI Taxonomy" id="74820"/>
    <lineage>
        <taxon>Eukaryota</taxon>
        <taxon>Sar</taxon>
        <taxon>Rhizaria</taxon>
        <taxon>Cercozoa</taxon>
        <taxon>Chlorarachniophyceae</taxon>
        <taxon>Lotharella</taxon>
    </lineage>
</organism>
<keyword evidence="3" id="KW-0687">Ribonucleoprotein</keyword>
<dbReference type="Gene3D" id="3.40.1370.10">
    <property type="match status" value="1"/>
</dbReference>
<sequence>MMISNNKYFVVTSLEGKNLGSIKITNFEKLKINIELINKISTMSCYKRKKLQKRNIKAGTQTSSKSWGTGRALARLPRVKGEGSGRSGQASMVNMCRGGRIYIPLKQHRKWYKKVNRKAHFKALTSSFISSTYAPFVISKGHNISDITYFPLILENLIEYSWSSFEILNVLKNTGGLIDIIKSNKKHIRTSSMNSYKKGPLLIVNKKNELYFLLKNIYSLEIADTHCLSINQLAPNGRFGRLCFFTKSSFMSLIRIFEISKSVILVLKNPVLKKKKMTKFL</sequence>
<proteinExistence type="inferred from homology"/>
<dbReference type="Pfam" id="PF00573">
    <property type="entry name" value="Ribosomal_L4"/>
    <property type="match status" value="1"/>
</dbReference>
<keyword evidence="2 4" id="KW-0689">Ribosomal protein</keyword>
<name>A0A0H5BK59_9EUKA</name>
<accession>A0A0H5BK59</accession>
<dbReference type="InterPro" id="IPR002136">
    <property type="entry name" value="Ribosomal_uL4"/>
</dbReference>
<evidence type="ECO:0000256" key="1">
    <source>
        <dbReference type="ARBA" id="ARBA00010528"/>
    </source>
</evidence>
<dbReference type="PANTHER" id="PTHR19431">
    <property type="entry name" value="60S RIBOSOMAL PROTEIN L4"/>
    <property type="match status" value="1"/>
</dbReference>
<dbReference type="AlphaFoldDB" id="A0A0H5BK59"/>
<dbReference type="InterPro" id="IPR023574">
    <property type="entry name" value="Ribosomal_uL4_dom_sf"/>
</dbReference>
<keyword evidence="4" id="KW-0542">Nucleomorph</keyword>
<evidence type="ECO:0000256" key="3">
    <source>
        <dbReference type="ARBA" id="ARBA00023274"/>
    </source>
</evidence>
<evidence type="ECO:0000256" key="2">
    <source>
        <dbReference type="ARBA" id="ARBA00022980"/>
    </source>
</evidence>
<protein>
    <submittedName>
        <fullName evidence="4">Ribosomal protein L4A</fullName>
    </submittedName>
</protein>